<dbReference type="AlphaFoldDB" id="A0A679IZV5"/>
<dbReference type="EMBL" id="LR743507">
    <property type="protein sequence ID" value="CAA2101831.1"/>
    <property type="molecule type" value="Genomic_DNA"/>
</dbReference>
<accession>A0A679IZV5</accession>
<evidence type="ECO:0000313" key="2">
    <source>
        <dbReference type="EMBL" id="CAA2101831.1"/>
    </source>
</evidence>
<sequence length="868" mass="99805">MYARTGVDGVDFPTEILSEISQCNIFVLFWSKGYVDADPRRPWCRKELLAAVSRVTSGASMRYLIIQMDDTSLNEKITNPDTGEITDALKPLRDERRAFGNPVDWKSVESRIALELASITEEPLPQLPRVGIERNLRALLETGTYQTRTPIIFVSGFHGSGRRTVIRSVMSSDYRHLTEFTLPLDGSDGPADLLKLIWGDVLSKPLKEQRQFLLAAEKNPTLYKNYFKQAAEQITERRAYLVLAKDDLADFSEPIPEWLAEHLNMFSAAVQPIVFVVVPRPIPVPLRRAATMAQELHVPTLEDDESSRLVGMHIGARDPKRVERWKEHVPFIIEAGSNSPKLLVDIVRVAARRPNLDFLKQDTANDISRFDEHVSQLIDWAWEQIKENSSQVLLLDILNSLVVVHYETLLELFEHHDEKVGDVLYQLVQIGLVEHLSESTYRVPPALRRKLNFYLLNASTRQKTTTLIKKYSKTIYVGHDEWGGVYLNNQLQIKLSANAPITEQDYAFVTAAMLFKSGWAKYRRTQYTDALQLLKRAFERIKTIQDESTRLDVASFYGLAAAREGNESGLEEARNYLLNITNFSRRIANRAKSFAFFLRGLFYKKNREFHSAVSEYEEALSLLPEASNTDQQRSVILNELVQSILRLPSPDYQRAVELAEISCSIRTTPNGLDTLLRAILAQTFRDPQVTSDQVAANYLKIDRREEELRQKCEGTDLGFYTARLVDRLEQEEYKRAKLENSKFGELNLSVPIQLCIEEYAKHKESIILNRKWELLLRTEVARDWPTLHREASEYLMSGTLNRANRSAATRIRLLTFDMSNIEQRKVAFAELEKNRTSGTFSRQDFKDISMRMNSPEWPRTRIIDWHPE</sequence>
<dbReference type="Gene3D" id="3.40.50.10140">
    <property type="entry name" value="Toll/interleukin-1 receptor homology (TIR) domain"/>
    <property type="match status" value="1"/>
</dbReference>
<protein>
    <recommendedName>
        <fullName evidence="3">TIR domain-containing protein</fullName>
    </recommendedName>
</protein>
<gene>
    <name evidence="2" type="ORF">VVAX_01449</name>
</gene>
<evidence type="ECO:0008006" key="3">
    <source>
        <dbReference type="Google" id="ProtNLM"/>
    </source>
</evidence>
<dbReference type="RefSeq" id="WP_339089143.1">
    <property type="nucleotide sequence ID" value="NZ_LR743507.1"/>
</dbReference>
<reference evidence="2" key="1">
    <citation type="submission" date="2019-12" db="EMBL/GenBank/DDBJ databases">
        <authorList>
            <person name="Cremers G."/>
        </authorList>
    </citation>
    <scope>NUCLEOTIDE SEQUENCE</scope>
    <source>
        <strain evidence="2">Vvax</strain>
    </source>
</reference>
<evidence type="ECO:0000256" key="1">
    <source>
        <dbReference type="PROSITE-ProRule" id="PRU00339"/>
    </source>
</evidence>
<feature type="repeat" description="TPR" evidence="1">
    <location>
        <begin position="593"/>
        <end position="626"/>
    </location>
</feature>
<dbReference type="SUPFAM" id="SSF52200">
    <property type="entry name" value="Toll/Interleukin receptor TIR domain"/>
    <property type="match status" value="1"/>
</dbReference>
<proteinExistence type="predicted"/>
<dbReference type="InterPro" id="IPR011990">
    <property type="entry name" value="TPR-like_helical_dom_sf"/>
</dbReference>
<dbReference type="InterPro" id="IPR035897">
    <property type="entry name" value="Toll_tir_struct_dom_sf"/>
</dbReference>
<dbReference type="InterPro" id="IPR019734">
    <property type="entry name" value="TPR_rpt"/>
</dbReference>
<dbReference type="PROSITE" id="PS50005">
    <property type="entry name" value="TPR"/>
    <property type="match status" value="1"/>
</dbReference>
<dbReference type="SUPFAM" id="SSF48452">
    <property type="entry name" value="TPR-like"/>
    <property type="match status" value="1"/>
</dbReference>
<name>A0A679IZV5_VARPD</name>
<organism evidence="2">
    <name type="scientific">Variovorax paradoxus</name>
    <dbReference type="NCBI Taxonomy" id="34073"/>
    <lineage>
        <taxon>Bacteria</taxon>
        <taxon>Pseudomonadati</taxon>
        <taxon>Pseudomonadota</taxon>
        <taxon>Betaproteobacteria</taxon>
        <taxon>Burkholderiales</taxon>
        <taxon>Comamonadaceae</taxon>
        <taxon>Variovorax</taxon>
    </lineage>
</organism>
<dbReference type="Gene3D" id="1.25.40.10">
    <property type="entry name" value="Tetratricopeptide repeat domain"/>
    <property type="match status" value="1"/>
</dbReference>
<keyword evidence="1" id="KW-0802">TPR repeat</keyword>